<dbReference type="EMBL" id="CP139960">
    <property type="protein sequence ID" value="WQD40242.1"/>
    <property type="molecule type" value="Genomic_DNA"/>
</dbReference>
<accession>A0ABZ0WC85</accession>
<protein>
    <submittedName>
        <fullName evidence="1">Uncharacterized protein</fullName>
    </submittedName>
</protein>
<sequence length="69" mass="8166">MAKEQDEENASKTLKNLQQEIFLYYQEPTLTFNELSYSTVSTPTYARLLGNNYSFIYLFRTDKPPRFLS</sequence>
<dbReference type="RefSeq" id="WP_162817767.1">
    <property type="nucleotide sequence ID" value="NZ_CP139960.1"/>
</dbReference>
<evidence type="ECO:0000313" key="2">
    <source>
        <dbReference type="Proteomes" id="UP001325680"/>
    </source>
</evidence>
<dbReference type="Proteomes" id="UP001325680">
    <property type="component" value="Chromosome"/>
</dbReference>
<proteinExistence type="predicted"/>
<keyword evidence="2" id="KW-1185">Reference proteome</keyword>
<evidence type="ECO:0000313" key="1">
    <source>
        <dbReference type="EMBL" id="WQD40242.1"/>
    </source>
</evidence>
<gene>
    <name evidence="1" type="ORF">U0035_08805</name>
</gene>
<organism evidence="1 2">
    <name type="scientific">Niabella yanshanensis</name>
    <dbReference type="NCBI Taxonomy" id="577386"/>
    <lineage>
        <taxon>Bacteria</taxon>
        <taxon>Pseudomonadati</taxon>
        <taxon>Bacteroidota</taxon>
        <taxon>Chitinophagia</taxon>
        <taxon>Chitinophagales</taxon>
        <taxon>Chitinophagaceae</taxon>
        <taxon>Niabella</taxon>
    </lineage>
</organism>
<name>A0ABZ0WC85_9BACT</name>
<reference evidence="1 2" key="1">
    <citation type="submission" date="2023-12" db="EMBL/GenBank/DDBJ databases">
        <title>Genome sequencing and assembly of bacterial species from a model synthetic community.</title>
        <authorList>
            <person name="Hogle S.L."/>
        </authorList>
    </citation>
    <scope>NUCLEOTIDE SEQUENCE [LARGE SCALE GENOMIC DNA]</scope>
    <source>
        <strain evidence="1 2">HAMBI_3031</strain>
    </source>
</reference>